<dbReference type="RefSeq" id="WP_068225029.1">
    <property type="nucleotide sequence ID" value="NZ_CP139724.1"/>
</dbReference>
<feature type="active site" evidence="6">
    <location>
        <position position="119"/>
    </location>
</feature>
<dbReference type="GO" id="GO:0009307">
    <property type="term" value="P:DNA restriction-modification system"/>
    <property type="evidence" value="ECO:0007669"/>
    <property type="project" value="UniProtKB-KW"/>
</dbReference>
<keyword evidence="4" id="KW-0680">Restriction system</keyword>
<comment type="caution">
    <text evidence="9">The sequence shown here is derived from an EMBL/GenBank/DDBJ whole genome shotgun (WGS) entry which is preliminary data.</text>
</comment>
<keyword evidence="3 6" id="KW-0949">S-adenosyl-L-methionine</keyword>
<sequence>MKGKTYIDLFAGAGGLSEGFARNGFEPIAHVETDTAACFTLKTRAAYHYLKSIDHYDTYIKYLKGEITRTELYSFVPEKIMESVINLSISEENNYVIHDKIQKNLKNKTVDLIIGGPPCQAYSLVGRARSKNGMSGDPRNFLYVQYAGYLEKYNPKLFVFENVIGLKSAKDGLYLNNMKKLFDKKGYNMKLFTVEANKFGVLQNRRRIIIIGWNKKYDFEIPDLEAINLSSTKYSVQDLLSDLPKLQAGEGQDKFVKYETLTNEYLNNSFIRNGIDILTQHKARPHSEQDKEIYRIAVKKWNDKKERLHYNDLPEKLKTHKNRSSFFDRFKVVAANEPHSQTVVAHIAKDGHYYIHPDLSQNRSLTIREAARLQSFPDDYYFEGVREGVNRTPAFKQIGNAVPPLMAYEISKIILKILCQAKKS</sequence>
<proteinExistence type="inferred from homology"/>
<name>A0A150X042_9BACT</name>
<dbReference type="PANTHER" id="PTHR10629">
    <property type="entry name" value="CYTOSINE-SPECIFIC METHYLTRANSFERASE"/>
    <property type="match status" value="1"/>
</dbReference>
<dbReference type="AlphaFoldDB" id="A0A150X042"/>
<dbReference type="PANTHER" id="PTHR10629:SF52">
    <property type="entry name" value="DNA (CYTOSINE-5)-METHYLTRANSFERASE 1"/>
    <property type="match status" value="1"/>
</dbReference>
<dbReference type="InterPro" id="IPR031303">
    <property type="entry name" value="C5_meth_CS"/>
</dbReference>
<dbReference type="PROSITE" id="PS00094">
    <property type="entry name" value="C5_MTASE_1"/>
    <property type="match status" value="1"/>
</dbReference>
<gene>
    <name evidence="9" type="ORF">AWW68_18090</name>
</gene>
<evidence type="ECO:0000256" key="6">
    <source>
        <dbReference type="PROSITE-ProRule" id="PRU01016"/>
    </source>
</evidence>
<reference evidence="9 10" key="1">
    <citation type="submission" date="2016-01" db="EMBL/GenBank/DDBJ databases">
        <title>Genome sequencing of Roseivirga spongicola UST030701-084.</title>
        <authorList>
            <person name="Selvaratnam C."/>
            <person name="Thevarajoo S."/>
            <person name="Goh K.M."/>
            <person name="Ee R."/>
            <person name="Chan K.-G."/>
            <person name="Chong C.S."/>
        </authorList>
    </citation>
    <scope>NUCLEOTIDE SEQUENCE [LARGE SCALE GENOMIC DNA]</scope>
    <source>
        <strain evidence="9 10">UST030701-084</strain>
    </source>
</reference>
<evidence type="ECO:0000256" key="7">
    <source>
        <dbReference type="RuleBase" id="RU000416"/>
    </source>
</evidence>
<evidence type="ECO:0000256" key="3">
    <source>
        <dbReference type="ARBA" id="ARBA00022691"/>
    </source>
</evidence>
<dbReference type="NCBIfam" id="TIGR00675">
    <property type="entry name" value="dcm"/>
    <property type="match status" value="1"/>
</dbReference>
<dbReference type="InterPro" id="IPR029063">
    <property type="entry name" value="SAM-dependent_MTases_sf"/>
</dbReference>
<dbReference type="OrthoDB" id="32195at2"/>
<dbReference type="EC" id="2.1.1.37" evidence="8"/>
<evidence type="ECO:0000256" key="1">
    <source>
        <dbReference type="ARBA" id="ARBA00022603"/>
    </source>
</evidence>
<accession>A0A150X042</accession>
<evidence type="ECO:0000256" key="4">
    <source>
        <dbReference type="ARBA" id="ARBA00022747"/>
    </source>
</evidence>
<dbReference type="PROSITE" id="PS00095">
    <property type="entry name" value="C5_MTASE_2"/>
    <property type="match status" value="1"/>
</dbReference>
<comment type="similarity">
    <text evidence="6 7">Belongs to the class I-like SAM-binding methyltransferase superfamily. C5-methyltransferase family.</text>
</comment>
<dbReference type="Pfam" id="PF00145">
    <property type="entry name" value="DNA_methylase"/>
    <property type="match status" value="2"/>
</dbReference>
<evidence type="ECO:0000256" key="8">
    <source>
        <dbReference type="RuleBase" id="RU000417"/>
    </source>
</evidence>
<dbReference type="Gene3D" id="3.90.120.10">
    <property type="entry name" value="DNA Methylase, subunit A, domain 2"/>
    <property type="match status" value="1"/>
</dbReference>
<evidence type="ECO:0000256" key="5">
    <source>
        <dbReference type="ARBA" id="ARBA00047422"/>
    </source>
</evidence>
<dbReference type="EMBL" id="LRPC01000031">
    <property type="protein sequence ID" value="KYG71922.1"/>
    <property type="molecule type" value="Genomic_DNA"/>
</dbReference>
<evidence type="ECO:0000256" key="2">
    <source>
        <dbReference type="ARBA" id="ARBA00022679"/>
    </source>
</evidence>
<keyword evidence="10" id="KW-1185">Reference proteome</keyword>
<dbReference type="STRING" id="333140.AWW68_18090"/>
<evidence type="ECO:0000313" key="9">
    <source>
        <dbReference type="EMBL" id="KYG71922.1"/>
    </source>
</evidence>
<dbReference type="GO" id="GO:0003886">
    <property type="term" value="F:DNA (cytosine-5-)-methyltransferase activity"/>
    <property type="evidence" value="ECO:0007669"/>
    <property type="project" value="UniProtKB-EC"/>
</dbReference>
<organism evidence="9 10">
    <name type="scientific">Roseivirga spongicola</name>
    <dbReference type="NCBI Taxonomy" id="333140"/>
    <lineage>
        <taxon>Bacteria</taxon>
        <taxon>Pseudomonadati</taxon>
        <taxon>Bacteroidota</taxon>
        <taxon>Cytophagia</taxon>
        <taxon>Cytophagales</taxon>
        <taxon>Roseivirgaceae</taxon>
        <taxon>Roseivirga</taxon>
    </lineage>
</organism>
<dbReference type="InterPro" id="IPR001525">
    <property type="entry name" value="C5_MeTfrase"/>
</dbReference>
<keyword evidence="2 6" id="KW-0808">Transferase</keyword>
<dbReference type="InterPro" id="IPR018117">
    <property type="entry name" value="C5_DNA_meth_AS"/>
</dbReference>
<protein>
    <recommendedName>
        <fullName evidence="8">Cytosine-specific methyltransferase</fullName>
        <ecNumber evidence="8">2.1.1.37</ecNumber>
    </recommendedName>
</protein>
<evidence type="ECO:0000313" key="10">
    <source>
        <dbReference type="Proteomes" id="UP000075606"/>
    </source>
</evidence>
<dbReference type="Gene3D" id="3.40.50.150">
    <property type="entry name" value="Vaccinia Virus protein VP39"/>
    <property type="match status" value="1"/>
</dbReference>
<keyword evidence="1 6" id="KW-0489">Methyltransferase</keyword>
<dbReference type="SUPFAM" id="SSF53335">
    <property type="entry name" value="S-adenosyl-L-methionine-dependent methyltransferases"/>
    <property type="match status" value="1"/>
</dbReference>
<dbReference type="PRINTS" id="PR00105">
    <property type="entry name" value="C5METTRFRASE"/>
</dbReference>
<comment type="catalytic activity">
    <reaction evidence="5 8">
        <text>a 2'-deoxycytidine in DNA + S-adenosyl-L-methionine = a 5-methyl-2'-deoxycytidine in DNA + S-adenosyl-L-homocysteine + H(+)</text>
        <dbReference type="Rhea" id="RHEA:13681"/>
        <dbReference type="Rhea" id="RHEA-COMP:11369"/>
        <dbReference type="Rhea" id="RHEA-COMP:11370"/>
        <dbReference type="ChEBI" id="CHEBI:15378"/>
        <dbReference type="ChEBI" id="CHEBI:57856"/>
        <dbReference type="ChEBI" id="CHEBI:59789"/>
        <dbReference type="ChEBI" id="CHEBI:85452"/>
        <dbReference type="ChEBI" id="CHEBI:85454"/>
        <dbReference type="EC" id="2.1.1.37"/>
    </reaction>
</comment>
<dbReference type="InterPro" id="IPR050390">
    <property type="entry name" value="C5-Methyltransferase"/>
</dbReference>
<dbReference type="GO" id="GO:0032259">
    <property type="term" value="P:methylation"/>
    <property type="evidence" value="ECO:0007669"/>
    <property type="project" value="UniProtKB-KW"/>
</dbReference>
<dbReference type="Proteomes" id="UP000075606">
    <property type="component" value="Unassembled WGS sequence"/>
</dbReference>
<dbReference type="PROSITE" id="PS51679">
    <property type="entry name" value="SAM_MT_C5"/>
    <property type="match status" value="1"/>
</dbReference>